<dbReference type="Proteomes" id="UP001153269">
    <property type="component" value="Unassembled WGS sequence"/>
</dbReference>
<evidence type="ECO:0000313" key="1">
    <source>
        <dbReference type="EMBL" id="CAB1443457.1"/>
    </source>
</evidence>
<protein>
    <submittedName>
        <fullName evidence="1">Uncharacterized protein</fullName>
    </submittedName>
</protein>
<proteinExistence type="predicted"/>
<sequence>MSVGGRGTSGWILLLSVTRVPPHVPEDSPVPRLPSPDPASVIPHLRGLYEQLYLEPRGQTAPVRVSIPSHAQHLPLAVNPPPPSPSPFPHVGMLRCPTQFLSGPLMPTVPGGLLGRVRKQ</sequence>
<gene>
    <name evidence="1" type="ORF">PLEPLA_LOCUS31173</name>
</gene>
<evidence type="ECO:0000313" key="2">
    <source>
        <dbReference type="Proteomes" id="UP001153269"/>
    </source>
</evidence>
<keyword evidence="2" id="KW-1185">Reference proteome</keyword>
<dbReference type="EMBL" id="CADEAL010003112">
    <property type="protein sequence ID" value="CAB1443457.1"/>
    <property type="molecule type" value="Genomic_DNA"/>
</dbReference>
<dbReference type="AlphaFoldDB" id="A0A9N7YZI2"/>
<accession>A0A9N7YZI2</accession>
<organism evidence="1 2">
    <name type="scientific">Pleuronectes platessa</name>
    <name type="common">European plaice</name>
    <dbReference type="NCBI Taxonomy" id="8262"/>
    <lineage>
        <taxon>Eukaryota</taxon>
        <taxon>Metazoa</taxon>
        <taxon>Chordata</taxon>
        <taxon>Craniata</taxon>
        <taxon>Vertebrata</taxon>
        <taxon>Euteleostomi</taxon>
        <taxon>Actinopterygii</taxon>
        <taxon>Neopterygii</taxon>
        <taxon>Teleostei</taxon>
        <taxon>Neoteleostei</taxon>
        <taxon>Acanthomorphata</taxon>
        <taxon>Carangaria</taxon>
        <taxon>Pleuronectiformes</taxon>
        <taxon>Pleuronectoidei</taxon>
        <taxon>Pleuronectidae</taxon>
        <taxon>Pleuronectes</taxon>
    </lineage>
</organism>
<comment type="caution">
    <text evidence="1">The sequence shown here is derived from an EMBL/GenBank/DDBJ whole genome shotgun (WGS) entry which is preliminary data.</text>
</comment>
<name>A0A9N7YZI2_PLEPL</name>
<reference evidence="1" key="1">
    <citation type="submission" date="2020-03" db="EMBL/GenBank/DDBJ databases">
        <authorList>
            <person name="Weist P."/>
        </authorList>
    </citation>
    <scope>NUCLEOTIDE SEQUENCE</scope>
</reference>